<evidence type="ECO:0000256" key="10">
    <source>
        <dbReference type="PIRNR" id="PIRNR032582"/>
    </source>
</evidence>
<dbReference type="NCBIfam" id="TIGR01573">
    <property type="entry name" value="cas2"/>
    <property type="match status" value="1"/>
</dbReference>
<comment type="similarity">
    <text evidence="2 9 10">Belongs to the CRISPR-associated endoribonuclease Cas2 protein family.</text>
</comment>
<name>A0A7C4KJC2_9CHLR</name>
<evidence type="ECO:0000256" key="3">
    <source>
        <dbReference type="ARBA" id="ARBA00022722"/>
    </source>
</evidence>
<feature type="binding site" evidence="9">
    <location>
        <position position="16"/>
    </location>
    <ligand>
        <name>Mg(2+)</name>
        <dbReference type="ChEBI" id="CHEBI:18420"/>
        <note>catalytic</note>
    </ligand>
</feature>
<evidence type="ECO:0000256" key="2">
    <source>
        <dbReference type="ARBA" id="ARBA00009959"/>
    </source>
</evidence>
<keyword evidence="8 9" id="KW-0051">Antiviral defense</keyword>
<dbReference type="EMBL" id="DSYK01000359">
    <property type="protein sequence ID" value="HGS21639.1"/>
    <property type="molecule type" value="Genomic_DNA"/>
</dbReference>
<dbReference type="PANTHER" id="PTHR34405">
    <property type="entry name" value="CRISPR-ASSOCIATED ENDORIBONUCLEASE CAS2"/>
    <property type="match status" value="1"/>
</dbReference>
<keyword evidence="3 9" id="KW-0540">Nuclease</keyword>
<protein>
    <recommendedName>
        <fullName evidence="9">CRISPR-associated endoribonuclease Cas2</fullName>
        <ecNumber evidence="9">3.1.-.-</ecNumber>
    </recommendedName>
</protein>
<evidence type="ECO:0000256" key="7">
    <source>
        <dbReference type="ARBA" id="ARBA00022842"/>
    </source>
</evidence>
<dbReference type="GO" id="GO:0004521">
    <property type="term" value="F:RNA endonuclease activity"/>
    <property type="evidence" value="ECO:0007669"/>
    <property type="project" value="UniProtKB-UniRule"/>
</dbReference>
<comment type="function">
    <text evidence="9">CRISPR (clustered regularly interspaced short palindromic repeat), is an adaptive immune system that provides protection against mobile genetic elements (viruses, transposable elements and conjugative plasmids). CRISPR clusters contain sequences complementary to antecedent mobile elements and target invading nucleic acids. CRISPR clusters are transcribed and processed into CRISPR RNA (crRNA). Functions as a ssRNA-specific endoribonuclease. Involved in the integration of spacer DNA into the CRISPR cassette.</text>
</comment>
<keyword evidence="5 9" id="KW-0255">Endonuclease</keyword>
<evidence type="ECO:0000256" key="5">
    <source>
        <dbReference type="ARBA" id="ARBA00022759"/>
    </source>
</evidence>
<dbReference type="GO" id="GO:0046872">
    <property type="term" value="F:metal ion binding"/>
    <property type="evidence" value="ECO:0007669"/>
    <property type="project" value="UniProtKB-UniRule"/>
</dbReference>
<comment type="subunit">
    <text evidence="9">Homodimer, forms a heterotetramer with a Cas1 homodimer.</text>
</comment>
<accession>A0A7C4KJC2</accession>
<dbReference type="GO" id="GO:0051607">
    <property type="term" value="P:defense response to virus"/>
    <property type="evidence" value="ECO:0007669"/>
    <property type="project" value="UniProtKB-UniRule"/>
</dbReference>
<dbReference type="HAMAP" id="MF_01471">
    <property type="entry name" value="Cas2"/>
    <property type="match status" value="1"/>
</dbReference>
<comment type="caution">
    <text evidence="11">The sequence shown here is derived from an EMBL/GenBank/DDBJ whole genome shotgun (WGS) entry which is preliminary data.</text>
</comment>
<dbReference type="SUPFAM" id="SSF143430">
    <property type="entry name" value="TTP0101/SSO1404-like"/>
    <property type="match status" value="1"/>
</dbReference>
<organism evidence="11">
    <name type="scientific">Anaerolinea thermolimosa</name>
    <dbReference type="NCBI Taxonomy" id="229919"/>
    <lineage>
        <taxon>Bacteria</taxon>
        <taxon>Bacillati</taxon>
        <taxon>Chloroflexota</taxon>
        <taxon>Anaerolineae</taxon>
        <taxon>Anaerolineales</taxon>
        <taxon>Anaerolineaceae</taxon>
        <taxon>Anaerolinea</taxon>
    </lineage>
</organism>
<dbReference type="InterPro" id="IPR019199">
    <property type="entry name" value="Virulence_VapD/CRISPR_Cas2"/>
</dbReference>
<dbReference type="Pfam" id="PF09827">
    <property type="entry name" value="CRISPR_Cas2"/>
    <property type="match status" value="1"/>
</dbReference>
<dbReference type="InterPro" id="IPR021127">
    <property type="entry name" value="CRISPR_associated_Cas2"/>
</dbReference>
<evidence type="ECO:0000313" key="11">
    <source>
        <dbReference type="EMBL" id="HGS21639.1"/>
    </source>
</evidence>
<gene>
    <name evidence="9 11" type="primary">cas2</name>
    <name evidence="11" type="ORF">ENT37_07205</name>
</gene>
<dbReference type="CDD" id="cd09725">
    <property type="entry name" value="Cas2_I_II_III"/>
    <property type="match status" value="1"/>
</dbReference>
<dbReference type="GO" id="GO:0016787">
    <property type="term" value="F:hydrolase activity"/>
    <property type="evidence" value="ECO:0007669"/>
    <property type="project" value="UniProtKB-KW"/>
</dbReference>
<dbReference type="EC" id="3.1.-.-" evidence="9"/>
<evidence type="ECO:0000256" key="8">
    <source>
        <dbReference type="ARBA" id="ARBA00023118"/>
    </source>
</evidence>
<evidence type="ECO:0000256" key="6">
    <source>
        <dbReference type="ARBA" id="ARBA00022801"/>
    </source>
</evidence>
<evidence type="ECO:0000256" key="1">
    <source>
        <dbReference type="ARBA" id="ARBA00001946"/>
    </source>
</evidence>
<sequence length="103" mass="12017">MREIRPVRFDYVVCYDVSTVLIDGEARLRKIAKVCEGFGTRVQDSVFECRLTAARLERLKEKMRATLDLRVDSFRIYRLTGPRDEVVEAYGVDRSQLDKPLVF</sequence>
<dbReference type="Gene3D" id="3.30.70.240">
    <property type="match status" value="1"/>
</dbReference>
<reference evidence="11" key="1">
    <citation type="journal article" date="2020" name="mSystems">
        <title>Genome- and Community-Level Interaction Insights into Carbon Utilization and Element Cycling Functions of Hydrothermarchaeota in Hydrothermal Sediment.</title>
        <authorList>
            <person name="Zhou Z."/>
            <person name="Liu Y."/>
            <person name="Xu W."/>
            <person name="Pan J."/>
            <person name="Luo Z.H."/>
            <person name="Li M."/>
        </authorList>
    </citation>
    <scope>NUCLEOTIDE SEQUENCE [LARGE SCALE GENOMIC DNA]</scope>
    <source>
        <strain evidence="11">SpSt-573</strain>
    </source>
</reference>
<dbReference type="PANTHER" id="PTHR34405:SF3">
    <property type="entry name" value="CRISPR-ASSOCIATED ENDORIBONUCLEASE CAS2 3"/>
    <property type="match status" value="1"/>
</dbReference>
<evidence type="ECO:0000256" key="4">
    <source>
        <dbReference type="ARBA" id="ARBA00022723"/>
    </source>
</evidence>
<keyword evidence="7 9" id="KW-0460">Magnesium</keyword>
<proteinExistence type="inferred from homology"/>
<evidence type="ECO:0000256" key="9">
    <source>
        <dbReference type="HAMAP-Rule" id="MF_01471"/>
    </source>
</evidence>
<dbReference type="GO" id="GO:0043571">
    <property type="term" value="P:maintenance of CRISPR repeat elements"/>
    <property type="evidence" value="ECO:0007669"/>
    <property type="project" value="UniProtKB-UniRule"/>
</dbReference>
<keyword evidence="4 9" id="KW-0479">Metal-binding</keyword>
<comment type="cofactor">
    <cofactor evidence="1 9">
        <name>Mg(2+)</name>
        <dbReference type="ChEBI" id="CHEBI:18420"/>
    </cofactor>
</comment>
<dbReference type="PIRSF" id="PIRSF032582">
    <property type="entry name" value="Cas2"/>
    <property type="match status" value="1"/>
</dbReference>
<keyword evidence="6 9" id="KW-0378">Hydrolase</keyword>
<dbReference type="AlphaFoldDB" id="A0A7C4KJC2"/>